<dbReference type="SMART" id="SM00267">
    <property type="entry name" value="GGDEF"/>
    <property type="match status" value="1"/>
</dbReference>
<evidence type="ECO:0000313" key="5">
    <source>
        <dbReference type="Proteomes" id="UP000630887"/>
    </source>
</evidence>
<dbReference type="GO" id="GO:0004674">
    <property type="term" value="F:protein serine/threonine kinase activity"/>
    <property type="evidence" value="ECO:0007669"/>
    <property type="project" value="UniProtKB-KW"/>
</dbReference>
<dbReference type="PROSITE" id="PS50011">
    <property type="entry name" value="PROTEIN_KINASE_DOM"/>
    <property type="match status" value="1"/>
</dbReference>
<dbReference type="SUPFAM" id="SSF52540">
    <property type="entry name" value="P-loop containing nucleoside triphosphate hydrolases"/>
    <property type="match status" value="1"/>
</dbReference>
<evidence type="ECO:0000259" key="2">
    <source>
        <dbReference type="PROSITE" id="PS50011"/>
    </source>
</evidence>
<dbReference type="SUPFAM" id="SSF56112">
    <property type="entry name" value="Protein kinase-like (PK-like)"/>
    <property type="match status" value="1"/>
</dbReference>
<name>A0A8J3L9B6_9ACTN</name>
<dbReference type="CDD" id="cd14014">
    <property type="entry name" value="STKc_PknB_like"/>
    <property type="match status" value="1"/>
</dbReference>
<dbReference type="InterPro" id="IPR011009">
    <property type="entry name" value="Kinase-like_dom_sf"/>
</dbReference>
<evidence type="ECO:0000256" key="1">
    <source>
        <dbReference type="ARBA" id="ARBA00004167"/>
    </source>
</evidence>
<dbReference type="InterPro" id="IPR000719">
    <property type="entry name" value="Prot_kinase_dom"/>
</dbReference>
<dbReference type="Pfam" id="PF00990">
    <property type="entry name" value="GGDEF"/>
    <property type="match status" value="1"/>
</dbReference>
<dbReference type="InterPro" id="IPR043128">
    <property type="entry name" value="Rev_trsase/Diguanyl_cyclase"/>
</dbReference>
<protein>
    <submittedName>
        <fullName evidence="4">Serine/threonine protein kinase</fullName>
    </submittedName>
</protein>
<dbReference type="InterPro" id="IPR053159">
    <property type="entry name" value="Hybrid_Histidine_Kinase"/>
</dbReference>
<dbReference type="Pfam" id="PF00069">
    <property type="entry name" value="Pkinase"/>
    <property type="match status" value="1"/>
</dbReference>
<dbReference type="EMBL" id="BONI01000103">
    <property type="protein sequence ID" value="GIG10851.1"/>
    <property type="molecule type" value="Genomic_DNA"/>
</dbReference>
<comment type="caution">
    <text evidence="4">The sequence shown here is derived from an EMBL/GenBank/DDBJ whole genome shotgun (WGS) entry which is preliminary data.</text>
</comment>
<dbReference type="InterPro" id="IPR000160">
    <property type="entry name" value="GGDEF_dom"/>
</dbReference>
<dbReference type="Gene3D" id="1.10.510.10">
    <property type="entry name" value="Transferase(Phosphotransferase) domain 1"/>
    <property type="match status" value="1"/>
</dbReference>
<keyword evidence="4" id="KW-0723">Serine/threonine-protein kinase</keyword>
<dbReference type="Gene3D" id="3.30.450.40">
    <property type="match status" value="1"/>
</dbReference>
<dbReference type="Proteomes" id="UP000630887">
    <property type="component" value="Unassembled WGS sequence"/>
</dbReference>
<sequence length="1632" mass="176311">MMGISGEHPAGGPPVDADRVEVLLDSDRTRAYRMRLPGGRSVVVKQPLGPDGPKRLKHEAAILRRLRGADGVVQLAATPQLDGALVLQDAGGTTMDRRPMPLPPAEVLGIASALADALAAVHHRHVVHRDVCPSKIVLTAAGGVLLIDFELASTFAEIRPEFAHHNEIVGTLPYLAPEQTGRTGRPVDQRADLYALGATMYEMVTGEPPFGTGDPLRLSHAHLARVPVPPAEVDPEVSAALSDVIMHLLEKEPDNRYQTAEGLAHDLAQLRAAAPGEPMALRIGAGDVPLRLLPQSRIIGRDPEIRALGAAFADAMTGLSHGLLVSGPAGVGKTSLVDELRPIASGSSGWFVSGKYDQHRRDLEFDGARQAMRALGRLLLAEPEEEVADLRQRLRQVLGRNAGLLAAVQPELGLLMGVEPDPTIGDALFAQARMQRIGIDVLTTVASPKRPIVMFVDDVQWASRTPLGFLDMLVSEGPPDGLLLVLAYRDDEIDATHRLTAMLARWRQQGVEPQRITLANLPPASTAELVGEMLQLDATDAEALAEPIAQRTGGNPYDTVELVNSLRRSGVLVLGDDGWTWDSGNLSRHLRQANVVDPWTTRLRGLPTRTRLLVEIMACLGGRADLDLLAVADGHPPAETEEMLAPALDEGLLVLESGEPADAVRFRHDRVHQAILDSLTASAKSALHLGLGRRLAPCPEYAEVAAHQYFAVAEHVHDPAERRRVSVLLGYAAEQALVVSNHSSAERYLAVAADFADPADLHNLIMLQTRRHASLYSLGRLDEADAVYEAIDRLCDRPAQHADATLVQVCSLTNQGRAAEAVALGLEMLGHLGFAAPPPDRVEAEIDDGLALLHRWLDGDTRDDLGRPEPADPDLLATAALMNRMMAPAFFSNQATLSWLTLQALHLWVRHGPIATLVGPLAHLTFVTVGRCGDYRTGHRALLRVIAVGEARGYEPDTSQARFLYALSTGHWYESLEDTVQQAQLAREGLLHGGDLQKACHTYYVSVYELLDYAPTLDGYLTEVDAGLAFATRTGNDQSTDVYLPYRRLAGMLRGEPAEADSGADPLPEALAGNPVAVSNVHVTRALAAALLDDLPALHHHIEAATALLPVNPSTYPVALARLLRGLDLAEQVRGGPPGERAARLAELDEIVAWFAARAADAPVNFAHTLLLLQAERAWAGGDFQAAAQAYDAAQHEVADRGRPWHRALALERAARFYLAHGMQVAGTSILNSARHAYHAWGADAKVAQLDRTHPAAPWLPELRPPTGGPPPEVGSPAPLLSGTIDLLAILAASQALSSQTTFEGVRARVVDVLSEMTGATAVHLLLWDDDRQRWSMPVTPPDGGAPALPASVIRYVERTREPLVVGDATRDDRFSRDPYFAELACCSLLVVPILNRGVRQALLVLENHLIREAFPAERLDAVRLVAGQLAVSLDNASVYASLERKVAQRTEELTAANQRLELLSTTDALTALANRRRLEDILHTEWQTALHNGRPLALAMVDIDHFKLYNDHYGHPAGDECLQRVAAELTRNLRAGDLVARYGGEEFAVVMPGLDTEAASRAAERLRIAISDLNEPHVLAREGIVTVSIGVAAMTPRPDRDPDDLVGLADVELYRAKRNGRNQVRAAAPAL</sequence>
<gene>
    <name evidence="4" type="ORF">Cco03nite_75510</name>
</gene>
<dbReference type="SUPFAM" id="SSF55073">
    <property type="entry name" value="Nucleotide cyclase"/>
    <property type="match status" value="1"/>
</dbReference>
<dbReference type="Gene3D" id="3.30.70.270">
    <property type="match status" value="1"/>
</dbReference>
<feature type="domain" description="GGDEF" evidence="3">
    <location>
        <begin position="1495"/>
        <end position="1630"/>
    </location>
</feature>
<feature type="domain" description="Protein kinase" evidence="2">
    <location>
        <begin position="17"/>
        <end position="268"/>
    </location>
</feature>
<dbReference type="InterPro" id="IPR029016">
    <property type="entry name" value="GAF-like_dom_sf"/>
</dbReference>
<dbReference type="GO" id="GO:0005524">
    <property type="term" value="F:ATP binding"/>
    <property type="evidence" value="ECO:0007669"/>
    <property type="project" value="InterPro"/>
</dbReference>
<organism evidence="4 5">
    <name type="scientific">Catellatospora coxensis</name>
    <dbReference type="NCBI Taxonomy" id="310354"/>
    <lineage>
        <taxon>Bacteria</taxon>
        <taxon>Bacillati</taxon>
        <taxon>Actinomycetota</taxon>
        <taxon>Actinomycetes</taxon>
        <taxon>Micromonosporales</taxon>
        <taxon>Micromonosporaceae</taxon>
        <taxon>Catellatospora</taxon>
    </lineage>
</organism>
<proteinExistence type="predicted"/>
<dbReference type="InterPro" id="IPR027417">
    <property type="entry name" value="P-loop_NTPase"/>
</dbReference>
<evidence type="ECO:0000313" key="4">
    <source>
        <dbReference type="EMBL" id="GIG10851.1"/>
    </source>
</evidence>
<dbReference type="SMART" id="SM00065">
    <property type="entry name" value="GAF"/>
    <property type="match status" value="1"/>
</dbReference>
<reference evidence="4 5" key="1">
    <citation type="submission" date="2021-01" db="EMBL/GenBank/DDBJ databases">
        <title>Whole genome shotgun sequence of Catellatospora coxensis NBRC 107359.</title>
        <authorList>
            <person name="Komaki H."/>
            <person name="Tamura T."/>
        </authorList>
    </citation>
    <scope>NUCLEOTIDE SEQUENCE [LARGE SCALE GENOMIC DNA]</scope>
    <source>
        <strain evidence="4 5">NBRC 107359</strain>
    </source>
</reference>
<keyword evidence="5" id="KW-1185">Reference proteome</keyword>
<dbReference type="PANTHER" id="PTHR43642">
    <property type="entry name" value="HYBRID SIGNAL TRANSDUCTION HISTIDINE KINASE G"/>
    <property type="match status" value="1"/>
</dbReference>
<dbReference type="Pfam" id="PF13191">
    <property type="entry name" value="AAA_16"/>
    <property type="match status" value="1"/>
</dbReference>
<dbReference type="CDD" id="cd01949">
    <property type="entry name" value="GGDEF"/>
    <property type="match status" value="1"/>
</dbReference>
<keyword evidence="4" id="KW-0808">Transferase</keyword>
<dbReference type="PROSITE" id="PS50887">
    <property type="entry name" value="GGDEF"/>
    <property type="match status" value="1"/>
</dbReference>
<dbReference type="SMART" id="SM00220">
    <property type="entry name" value="S_TKc"/>
    <property type="match status" value="1"/>
</dbReference>
<dbReference type="GO" id="GO:0016020">
    <property type="term" value="C:membrane"/>
    <property type="evidence" value="ECO:0007669"/>
    <property type="project" value="UniProtKB-SubCell"/>
</dbReference>
<dbReference type="SUPFAM" id="SSF55781">
    <property type="entry name" value="GAF domain-like"/>
    <property type="match status" value="1"/>
</dbReference>
<dbReference type="InterPro" id="IPR003018">
    <property type="entry name" value="GAF"/>
</dbReference>
<dbReference type="RefSeq" id="WP_203698811.1">
    <property type="nucleotide sequence ID" value="NZ_BAAALC010000101.1"/>
</dbReference>
<dbReference type="PANTHER" id="PTHR43642:SF1">
    <property type="entry name" value="HYBRID SIGNAL TRANSDUCTION HISTIDINE KINASE G"/>
    <property type="match status" value="1"/>
</dbReference>
<comment type="subcellular location">
    <subcellularLocation>
        <location evidence="1">Membrane</location>
        <topology evidence="1">Single-pass membrane protein</topology>
    </subcellularLocation>
</comment>
<dbReference type="InterPro" id="IPR041664">
    <property type="entry name" value="AAA_16"/>
</dbReference>
<evidence type="ECO:0000259" key="3">
    <source>
        <dbReference type="PROSITE" id="PS50887"/>
    </source>
</evidence>
<keyword evidence="4" id="KW-0418">Kinase</keyword>
<dbReference type="NCBIfam" id="TIGR00254">
    <property type="entry name" value="GGDEF"/>
    <property type="match status" value="1"/>
</dbReference>
<dbReference type="Pfam" id="PF01590">
    <property type="entry name" value="GAF"/>
    <property type="match status" value="1"/>
</dbReference>
<accession>A0A8J3L9B6</accession>
<dbReference type="FunFam" id="3.30.70.270:FF:000001">
    <property type="entry name" value="Diguanylate cyclase domain protein"/>
    <property type="match status" value="1"/>
</dbReference>
<dbReference type="InterPro" id="IPR029787">
    <property type="entry name" value="Nucleotide_cyclase"/>
</dbReference>